<reference evidence="2 3" key="1">
    <citation type="submission" date="2020-04" db="EMBL/GenBank/DDBJ databases">
        <authorList>
            <person name="De Canck E."/>
        </authorList>
    </citation>
    <scope>NUCLEOTIDE SEQUENCE [LARGE SCALE GENOMIC DNA]</scope>
    <source>
        <strain evidence="2 3">LMG 28688</strain>
    </source>
</reference>
<protein>
    <submittedName>
        <fullName evidence="2">Uncharacterized protein</fullName>
    </submittedName>
</protein>
<accession>A0A6J5G085</accession>
<organism evidence="2 3">
    <name type="scientific">Paraburkholderia caffeinitolerans</name>
    <dbReference type="NCBI Taxonomy" id="1723730"/>
    <lineage>
        <taxon>Bacteria</taxon>
        <taxon>Pseudomonadati</taxon>
        <taxon>Pseudomonadota</taxon>
        <taxon>Betaproteobacteria</taxon>
        <taxon>Burkholderiales</taxon>
        <taxon>Burkholderiaceae</taxon>
        <taxon>Paraburkholderia</taxon>
    </lineage>
</organism>
<dbReference type="RefSeq" id="WP_129563022.1">
    <property type="nucleotide sequence ID" value="NZ_CADIKL010000013.1"/>
</dbReference>
<feature type="transmembrane region" description="Helical" evidence="1">
    <location>
        <begin position="6"/>
        <end position="24"/>
    </location>
</feature>
<name>A0A6J5G085_9BURK</name>
<dbReference type="AlphaFoldDB" id="A0A6J5G085"/>
<keyword evidence="1" id="KW-1133">Transmembrane helix</keyword>
<keyword evidence="3" id="KW-1185">Reference proteome</keyword>
<proteinExistence type="predicted"/>
<evidence type="ECO:0000313" key="2">
    <source>
        <dbReference type="EMBL" id="CAB3789995.1"/>
    </source>
</evidence>
<evidence type="ECO:0000313" key="3">
    <source>
        <dbReference type="Proteomes" id="UP000494119"/>
    </source>
</evidence>
<sequence>MWVVGVGLILNLVASVGIFSYLLHQVGIQPAAMFFAVFLVVWAFIIIGFIMQVAGKVRTGALLICIGSLVFVPVGLVAIIGSIRVARRRAI</sequence>
<evidence type="ECO:0000256" key="1">
    <source>
        <dbReference type="SAM" id="Phobius"/>
    </source>
</evidence>
<gene>
    <name evidence="2" type="ORF">LMG28688_03014</name>
</gene>
<keyword evidence="1" id="KW-0812">Transmembrane</keyword>
<feature type="transmembrane region" description="Helical" evidence="1">
    <location>
        <begin position="60"/>
        <end position="83"/>
    </location>
</feature>
<feature type="transmembrane region" description="Helical" evidence="1">
    <location>
        <begin position="31"/>
        <end position="54"/>
    </location>
</feature>
<keyword evidence="1" id="KW-0472">Membrane</keyword>
<dbReference type="Proteomes" id="UP000494119">
    <property type="component" value="Unassembled WGS sequence"/>
</dbReference>
<dbReference type="EMBL" id="CADIKL010000013">
    <property type="protein sequence ID" value="CAB3789995.1"/>
    <property type="molecule type" value="Genomic_DNA"/>
</dbReference>